<evidence type="ECO:0000313" key="2">
    <source>
        <dbReference type="EMBL" id="MPC35638.1"/>
    </source>
</evidence>
<reference evidence="2 3" key="1">
    <citation type="submission" date="2019-05" db="EMBL/GenBank/DDBJ databases">
        <title>Another draft genome of Portunus trituberculatus and its Hox gene families provides insights of decapod evolution.</title>
        <authorList>
            <person name="Jeong J.-H."/>
            <person name="Song I."/>
            <person name="Kim S."/>
            <person name="Choi T."/>
            <person name="Kim D."/>
            <person name="Ryu S."/>
            <person name="Kim W."/>
        </authorList>
    </citation>
    <scope>NUCLEOTIDE SEQUENCE [LARGE SCALE GENOMIC DNA]</scope>
    <source>
        <tissue evidence="2">Muscle</tissue>
    </source>
</reference>
<evidence type="ECO:0000256" key="1">
    <source>
        <dbReference type="SAM" id="Coils"/>
    </source>
</evidence>
<dbReference type="EMBL" id="VSRR010003315">
    <property type="protein sequence ID" value="MPC35638.1"/>
    <property type="molecule type" value="Genomic_DNA"/>
</dbReference>
<evidence type="ECO:0000313" key="3">
    <source>
        <dbReference type="Proteomes" id="UP000324222"/>
    </source>
</evidence>
<name>A0A5B7EQT7_PORTR</name>
<dbReference type="Proteomes" id="UP000324222">
    <property type="component" value="Unassembled WGS sequence"/>
</dbReference>
<sequence>MMNQTRKRNRVINRMTKTRGQQNQATARKERINDLTDASTSTLTVPALPLAQPVLNAESASPPDILSIISDDTASISEKSKVLINQKDQTIEKMQNHITQLEDRIVKLENELEEVNLYERRDTLIISGPNLPNEVQNENCGESN</sequence>
<organism evidence="2 3">
    <name type="scientific">Portunus trituberculatus</name>
    <name type="common">Swimming crab</name>
    <name type="synonym">Neptunus trituberculatus</name>
    <dbReference type="NCBI Taxonomy" id="210409"/>
    <lineage>
        <taxon>Eukaryota</taxon>
        <taxon>Metazoa</taxon>
        <taxon>Ecdysozoa</taxon>
        <taxon>Arthropoda</taxon>
        <taxon>Crustacea</taxon>
        <taxon>Multicrustacea</taxon>
        <taxon>Malacostraca</taxon>
        <taxon>Eumalacostraca</taxon>
        <taxon>Eucarida</taxon>
        <taxon>Decapoda</taxon>
        <taxon>Pleocyemata</taxon>
        <taxon>Brachyura</taxon>
        <taxon>Eubrachyura</taxon>
        <taxon>Portunoidea</taxon>
        <taxon>Portunidae</taxon>
        <taxon>Portuninae</taxon>
        <taxon>Portunus</taxon>
    </lineage>
</organism>
<accession>A0A5B7EQT7</accession>
<comment type="caution">
    <text evidence="2">The sequence shown here is derived from an EMBL/GenBank/DDBJ whole genome shotgun (WGS) entry which is preliminary data.</text>
</comment>
<gene>
    <name evidence="2" type="ORF">E2C01_029064</name>
</gene>
<protein>
    <submittedName>
        <fullName evidence="2">Uncharacterized protein</fullName>
    </submittedName>
</protein>
<proteinExistence type="predicted"/>
<feature type="coiled-coil region" evidence="1">
    <location>
        <begin position="84"/>
        <end position="118"/>
    </location>
</feature>
<keyword evidence="1" id="KW-0175">Coiled coil</keyword>
<dbReference type="AlphaFoldDB" id="A0A5B7EQT7"/>
<keyword evidence="3" id="KW-1185">Reference proteome</keyword>
<dbReference type="OrthoDB" id="10069224at2759"/>